<dbReference type="EMBL" id="KB305732">
    <property type="protein sequence ID" value="ELU00786.1"/>
    <property type="molecule type" value="Genomic_DNA"/>
</dbReference>
<dbReference type="Gene3D" id="3.30.300.30">
    <property type="match status" value="1"/>
</dbReference>
<dbReference type="OrthoDB" id="10253869at2759"/>
<gene>
    <name evidence="5" type="ORF">CAPTEDRAFT_169390</name>
</gene>
<dbReference type="Pfam" id="PF13193">
    <property type="entry name" value="AMP-binding_C"/>
    <property type="match status" value="1"/>
</dbReference>
<organism evidence="5">
    <name type="scientific">Capitella teleta</name>
    <name type="common">Polychaete worm</name>
    <dbReference type="NCBI Taxonomy" id="283909"/>
    <lineage>
        <taxon>Eukaryota</taxon>
        <taxon>Metazoa</taxon>
        <taxon>Spiralia</taxon>
        <taxon>Lophotrochozoa</taxon>
        <taxon>Annelida</taxon>
        <taxon>Polychaeta</taxon>
        <taxon>Sedentaria</taxon>
        <taxon>Scolecida</taxon>
        <taxon>Capitellidae</taxon>
        <taxon>Capitella</taxon>
    </lineage>
</organism>
<feature type="domain" description="AMP-binding enzyme C-terminal" evidence="4">
    <location>
        <begin position="475"/>
        <end position="551"/>
    </location>
</feature>
<keyword evidence="2" id="KW-0812">Transmembrane</keyword>
<dbReference type="EMBL" id="AMQN01009570">
    <property type="status" value="NOT_ANNOTATED_CDS"/>
    <property type="molecule type" value="Genomic_DNA"/>
</dbReference>
<dbReference type="InterPro" id="IPR020845">
    <property type="entry name" value="AMP-binding_CS"/>
</dbReference>
<evidence type="ECO:0000259" key="4">
    <source>
        <dbReference type="Pfam" id="PF13193"/>
    </source>
</evidence>
<keyword evidence="7" id="KW-1185">Reference proteome</keyword>
<feature type="transmembrane region" description="Helical" evidence="2">
    <location>
        <begin position="265"/>
        <end position="284"/>
    </location>
</feature>
<reference evidence="6" key="3">
    <citation type="submission" date="2015-06" db="UniProtKB">
        <authorList>
            <consortium name="EnsemblMetazoa"/>
        </authorList>
    </citation>
    <scope>IDENTIFICATION</scope>
</reference>
<evidence type="ECO:0008006" key="8">
    <source>
        <dbReference type="Google" id="ProtNLM"/>
    </source>
</evidence>
<dbReference type="GO" id="GO:0016405">
    <property type="term" value="F:CoA-ligase activity"/>
    <property type="evidence" value="ECO:0007669"/>
    <property type="project" value="TreeGrafter"/>
</dbReference>
<keyword evidence="2" id="KW-0472">Membrane</keyword>
<sequence>MRVLSLLRKLSSSGVNAACRRRVFSRTFQRPLSTSLNLSNAGLKSIYPDVRPPLLPVTEFCFQNSEKYLDRPAVINGETGQKYTFAELKEAVSKVASGLSRRGFVPGDIMMLYLYNCPEFLIMFHAVLTLKGTISLANPLYKVEEMQQILSMSKAKFMFTEQEIMHNAMAAGMLCGGQVKSIFLLGEDSHLPSFQNLLDDSGDAFPSLVTFDPLSDVALIPFTSGTTGTPKAIQISHYNLVANVCQLDRVDFFPEREGAVQLGVLPFYHMFAVFVNLVLGVAWGQTTVTMRRFEAQRFLHMMQDYQVSLLFGVPPMLLMMAKHPRLSDFDLRSLKRVLVGAAPISGETIKALNDKLPGCAIGQVYGMSETPIIISISPLGDQDNSVGVVVPSTIAKFVNEGKNCSIGEKGELWVKGPQVMIGYLDNAEANAESFVQGGWFRTGDIGYIDESGHLYIVDRLKEFLKYKGYQIAPAELEHLLVSHPAVLDAGVTYVTDEAAGQLPKAYVKLQPDFPINEQDLVDFVAKHVAPYKKLRGGVEIIDEIPKTPSGKILRRVLRDLANKQVS</sequence>
<dbReference type="PANTHER" id="PTHR24096:SF422">
    <property type="entry name" value="BCDNA.GH02901"/>
    <property type="match status" value="1"/>
</dbReference>
<dbReference type="SUPFAM" id="SSF56801">
    <property type="entry name" value="Acetyl-CoA synthetase-like"/>
    <property type="match status" value="1"/>
</dbReference>
<reference evidence="5 7" key="2">
    <citation type="journal article" date="2013" name="Nature">
        <title>Insights into bilaterian evolution from three spiralian genomes.</title>
        <authorList>
            <person name="Simakov O."/>
            <person name="Marletaz F."/>
            <person name="Cho S.J."/>
            <person name="Edsinger-Gonzales E."/>
            <person name="Havlak P."/>
            <person name="Hellsten U."/>
            <person name="Kuo D.H."/>
            <person name="Larsson T."/>
            <person name="Lv J."/>
            <person name="Arendt D."/>
            <person name="Savage R."/>
            <person name="Osoegawa K."/>
            <person name="de Jong P."/>
            <person name="Grimwood J."/>
            <person name="Chapman J.A."/>
            <person name="Shapiro H."/>
            <person name="Aerts A."/>
            <person name="Otillar R.P."/>
            <person name="Terry A.Y."/>
            <person name="Boore J.L."/>
            <person name="Grigoriev I.V."/>
            <person name="Lindberg D.R."/>
            <person name="Seaver E.C."/>
            <person name="Weisblat D.A."/>
            <person name="Putnam N.H."/>
            <person name="Rokhsar D.S."/>
        </authorList>
    </citation>
    <scope>NUCLEOTIDE SEQUENCE</scope>
    <source>
        <strain evidence="5 7">I ESC-2004</strain>
    </source>
</reference>
<evidence type="ECO:0000256" key="2">
    <source>
        <dbReference type="SAM" id="Phobius"/>
    </source>
</evidence>
<evidence type="ECO:0000313" key="6">
    <source>
        <dbReference type="EnsemblMetazoa" id="CapteP169390"/>
    </source>
</evidence>
<evidence type="ECO:0000313" key="5">
    <source>
        <dbReference type="EMBL" id="ELU00786.1"/>
    </source>
</evidence>
<dbReference type="STRING" id="283909.R7U3S1"/>
<dbReference type="InterPro" id="IPR025110">
    <property type="entry name" value="AMP-bd_C"/>
</dbReference>
<dbReference type="HOGENOM" id="CLU_000022_59_2_1"/>
<dbReference type="PANTHER" id="PTHR24096">
    <property type="entry name" value="LONG-CHAIN-FATTY-ACID--COA LIGASE"/>
    <property type="match status" value="1"/>
</dbReference>
<dbReference type="OMA" id="TMTTIQL"/>
<dbReference type="Proteomes" id="UP000014760">
    <property type="component" value="Unassembled WGS sequence"/>
</dbReference>
<dbReference type="PROSITE" id="PS00455">
    <property type="entry name" value="AMP_BINDING"/>
    <property type="match status" value="1"/>
</dbReference>
<dbReference type="FunFam" id="3.30.300.30:FF:000007">
    <property type="entry name" value="4-coumarate--CoA ligase 2"/>
    <property type="match status" value="1"/>
</dbReference>
<evidence type="ECO:0000259" key="3">
    <source>
        <dbReference type="Pfam" id="PF00501"/>
    </source>
</evidence>
<dbReference type="AlphaFoldDB" id="R7U3S1"/>
<proteinExistence type="inferred from homology"/>
<accession>R7U3S1</accession>
<dbReference type="CDD" id="cd05911">
    <property type="entry name" value="Firefly_Luc_like"/>
    <property type="match status" value="1"/>
</dbReference>
<dbReference type="InterPro" id="IPR042099">
    <property type="entry name" value="ANL_N_sf"/>
</dbReference>
<comment type="similarity">
    <text evidence="1">Belongs to the ATP-dependent AMP-binding enzyme family.</text>
</comment>
<feature type="transmembrane region" description="Helical" evidence="2">
    <location>
        <begin position="305"/>
        <end position="321"/>
    </location>
</feature>
<protein>
    <recommendedName>
        <fullName evidence="8">AMP-dependent synthetase/ligase domain-containing protein</fullName>
    </recommendedName>
</protein>
<name>R7U3S1_CAPTE</name>
<dbReference type="Pfam" id="PF00501">
    <property type="entry name" value="AMP-binding"/>
    <property type="match status" value="1"/>
</dbReference>
<dbReference type="Gene3D" id="3.40.50.12780">
    <property type="entry name" value="N-terminal domain of ligase-like"/>
    <property type="match status" value="1"/>
</dbReference>
<evidence type="ECO:0000256" key="1">
    <source>
        <dbReference type="ARBA" id="ARBA00006432"/>
    </source>
</evidence>
<dbReference type="InterPro" id="IPR000873">
    <property type="entry name" value="AMP-dep_synth/lig_dom"/>
</dbReference>
<evidence type="ECO:0000313" key="7">
    <source>
        <dbReference type="Proteomes" id="UP000014760"/>
    </source>
</evidence>
<keyword evidence="2" id="KW-1133">Transmembrane helix</keyword>
<dbReference type="InterPro" id="IPR045851">
    <property type="entry name" value="AMP-bd_C_sf"/>
</dbReference>
<reference evidence="7" key="1">
    <citation type="submission" date="2012-12" db="EMBL/GenBank/DDBJ databases">
        <authorList>
            <person name="Hellsten U."/>
            <person name="Grimwood J."/>
            <person name="Chapman J.A."/>
            <person name="Shapiro H."/>
            <person name="Aerts A."/>
            <person name="Otillar R.P."/>
            <person name="Terry A.Y."/>
            <person name="Boore J.L."/>
            <person name="Simakov O."/>
            <person name="Marletaz F."/>
            <person name="Cho S.-J."/>
            <person name="Edsinger-Gonzales E."/>
            <person name="Havlak P."/>
            <person name="Kuo D.-H."/>
            <person name="Larsson T."/>
            <person name="Lv J."/>
            <person name="Arendt D."/>
            <person name="Savage R."/>
            <person name="Osoegawa K."/>
            <person name="de Jong P."/>
            <person name="Lindberg D.R."/>
            <person name="Seaver E.C."/>
            <person name="Weisblat D.A."/>
            <person name="Putnam N.H."/>
            <person name="Grigoriev I.V."/>
            <person name="Rokhsar D.S."/>
        </authorList>
    </citation>
    <scope>NUCLEOTIDE SEQUENCE</scope>
    <source>
        <strain evidence="7">I ESC-2004</strain>
    </source>
</reference>
<feature type="domain" description="AMP-dependent synthetase/ligase" evidence="3">
    <location>
        <begin position="63"/>
        <end position="424"/>
    </location>
</feature>
<dbReference type="EnsemblMetazoa" id="CapteT169390">
    <property type="protein sequence ID" value="CapteP169390"/>
    <property type="gene ID" value="CapteG169390"/>
</dbReference>